<dbReference type="Gene3D" id="2.40.160.50">
    <property type="entry name" value="membrane protein fhac: a member of the omp85/tpsb transporter family"/>
    <property type="match status" value="1"/>
</dbReference>
<comment type="caution">
    <text evidence="8">The sequence shown here is derived from an EMBL/GenBank/DDBJ whole genome shotgun (WGS) entry which is preliminary data.</text>
</comment>
<evidence type="ECO:0000256" key="6">
    <source>
        <dbReference type="SAM" id="SignalP"/>
    </source>
</evidence>
<dbReference type="EMBL" id="JAERMS010000002">
    <property type="protein sequence ID" value="MBO1362365.1"/>
    <property type="molecule type" value="Genomic_DNA"/>
</dbReference>
<evidence type="ECO:0000313" key="9">
    <source>
        <dbReference type="Proteomes" id="UP000664265"/>
    </source>
</evidence>
<feature type="chain" id="PRO_5045402564" evidence="6">
    <location>
        <begin position="25"/>
        <end position="743"/>
    </location>
</feature>
<feature type="domain" description="Bacterial surface antigen (D15)" evidence="7">
    <location>
        <begin position="449"/>
        <end position="741"/>
    </location>
</feature>
<keyword evidence="9" id="KW-1185">Reference proteome</keyword>
<gene>
    <name evidence="8" type="ORF">JHU38_00970</name>
</gene>
<protein>
    <submittedName>
        <fullName evidence="8">BamA/TamA family outer membrane protein</fullName>
    </submittedName>
</protein>
<evidence type="ECO:0000256" key="5">
    <source>
        <dbReference type="ARBA" id="ARBA00023237"/>
    </source>
</evidence>
<keyword evidence="3 6" id="KW-0732">Signal</keyword>
<sequence>MRNSFRLFIFLVLAAAVTSCSVSNSIPGGQLLLHKVMIQSDRKDVNPSKFKAYIRQQPNSKWLSLFRVPLVAPEDTLNHATKWSKWLLNKIGEKPVLFDSTQTRLTSNDFLQILSNMGYLKAEVEVKLRQHKKKMDVTYLLHPGDPYFIDSVAYDIRDTAIANLLAEVSTRSSTGGGTLHTQNLRGKQFSVEGLDNERNQITAYLLSTGYYKFHKDFIAFDADSSAKPNSVFLRMKILPFHGENGKAINRHPCYSIKEINYANIDKSPIPLRQKVLQNSTLISINKPFDNEDLQKTYSKFAKLGAVRYANITFREHPDTTLLDCNILLQMNKKHLLSLQPEGTNTAGDLGAAMTLAYENLNLFRGSEHLTLQFRGAYEAIKGLEGYQNHKYEEYGVEANLQIPRFLSPFLSKSFKRRSNATSEITLSYNLQNRPEFHRRYFTTSWRYRWSEPHHHIRYRFDLVDLSYIYMPWISSTFKHDYLDSVSNRNAILRYNYENLLIMKVGFGVAYNNGTDAIKGNIETAGNLLQLSSPLFRFGSDNQGRHIIFNTAYAQYLKLDLDYTRLFFFDKRNNLAIHLGLGVAWPYGNSKVLPFEKRYFAGGPNSVRGWSVRELGPGGFKGKDRRIDFINQTGDMKLDVNLEYRTWLFWKFDGALFVDAGNIWTLRNYADQPDGQFKLDTFYKQIALSYGLGLRLNFSYFILRFDAGMKAINPAYDSTRKHYAILHPDFKRDFTFHFAVGLPF</sequence>
<dbReference type="PROSITE" id="PS51257">
    <property type="entry name" value="PROKAR_LIPOPROTEIN"/>
    <property type="match status" value="1"/>
</dbReference>
<dbReference type="Pfam" id="PF01103">
    <property type="entry name" value="Omp85"/>
    <property type="match status" value="1"/>
</dbReference>
<name>A0ABS3M2K7_9BACT</name>
<proteinExistence type="predicted"/>
<keyword evidence="4" id="KW-0472">Membrane</keyword>
<organism evidence="8 9">
    <name type="scientific">Prevotella illustrans</name>
    <dbReference type="NCBI Taxonomy" id="2800387"/>
    <lineage>
        <taxon>Bacteria</taxon>
        <taxon>Pseudomonadati</taxon>
        <taxon>Bacteroidota</taxon>
        <taxon>Bacteroidia</taxon>
        <taxon>Bacteroidales</taxon>
        <taxon>Prevotellaceae</taxon>
        <taxon>Prevotella</taxon>
    </lineage>
</organism>
<dbReference type="Proteomes" id="UP000664265">
    <property type="component" value="Unassembled WGS sequence"/>
</dbReference>
<dbReference type="PANTHER" id="PTHR12815">
    <property type="entry name" value="SORTING AND ASSEMBLY MACHINERY SAMM50 PROTEIN FAMILY MEMBER"/>
    <property type="match status" value="1"/>
</dbReference>
<dbReference type="InterPro" id="IPR039910">
    <property type="entry name" value="D15-like"/>
</dbReference>
<feature type="signal peptide" evidence="6">
    <location>
        <begin position="1"/>
        <end position="24"/>
    </location>
</feature>
<reference evidence="8 9" key="1">
    <citation type="submission" date="2021-01" db="EMBL/GenBank/DDBJ databases">
        <title>Prevotella A2931 sp. nov.</title>
        <authorList>
            <person name="Buhl M."/>
            <person name="Oberhettinger P."/>
        </authorList>
    </citation>
    <scope>NUCLEOTIDE SEQUENCE [LARGE SCALE GENOMIC DNA]</scope>
    <source>
        <strain evidence="8 9">A2931</strain>
    </source>
</reference>
<dbReference type="PANTHER" id="PTHR12815:SF47">
    <property type="entry name" value="TRANSLOCATION AND ASSEMBLY MODULE SUBUNIT TAMA"/>
    <property type="match status" value="1"/>
</dbReference>
<evidence type="ECO:0000259" key="7">
    <source>
        <dbReference type="Pfam" id="PF01103"/>
    </source>
</evidence>
<evidence type="ECO:0000256" key="1">
    <source>
        <dbReference type="ARBA" id="ARBA00004370"/>
    </source>
</evidence>
<evidence type="ECO:0000256" key="2">
    <source>
        <dbReference type="ARBA" id="ARBA00022692"/>
    </source>
</evidence>
<evidence type="ECO:0000313" key="8">
    <source>
        <dbReference type="EMBL" id="MBO1362365.1"/>
    </source>
</evidence>
<accession>A0ABS3M2K7</accession>
<evidence type="ECO:0000256" key="4">
    <source>
        <dbReference type="ARBA" id="ARBA00023136"/>
    </source>
</evidence>
<comment type="subcellular location">
    <subcellularLocation>
        <location evidence="1">Membrane</location>
    </subcellularLocation>
</comment>
<dbReference type="InterPro" id="IPR000184">
    <property type="entry name" value="Bac_surfAg_D15"/>
</dbReference>
<dbReference type="RefSeq" id="WP_107582546.1">
    <property type="nucleotide sequence ID" value="NZ_JAERMS010000002.1"/>
</dbReference>
<evidence type="ECO:0000256" key="3">
    <source>
        <dbReference type="ARBA" id="ARBA00022729"/>
    </source>
</evidence>
<keyword evidence="5" id="KW-0998">Cell outer membrane</keyword>
<keyword evidence="2" id="KW-0812">Transmembrane</keyword>